<dbReference type="Pfam" id="PF02033">
    <property type="entry name" value="RBFA"/>
    <property type="match status" value="1"/>
</dbReference>
<dbReference type="InterPro" id="IPR015946">
    <property type="entry name" value="KH_dom-like_a/b"/>
</dbReference>
<organism evidence="3 4">
    <name type="scientific">Candidatus Pantoea edessiphila</name>
    <dbReference type="NCBI Taxonomy" id="2044610"/>
    <lineage>
        <taxon>Bacteria</taxon>
        <taxon>Pseudomonadati</taxon>
        <taxon>Pseudomonadota</taxon>
        <taxon>Gammaproteobacteria</taxon>
        <taxon>Enterobacterales</taxon>
        <taxon>Erwiniaceae</taxon>
        <taxon>Pantoea</taxon>
    </lineage>
</organism>
<evidence type="ECO:0000256" key="2">
    <source>
        <dbReference type="HAMAP-Rule" id="MF_00003"/>
    </source>
</evidence>
<comment type="similarity">
    <text evidence="2">Belongs to the RbfA family.</text>
</comment>
<dbReference type="PANTHER" id="PTHR33515">
    <property type="entry name" value="RIBOSOME-BINDING FACTOR A, CHLOROPLASTIC-RELATED"/>
    <property type="match status" value="1"/>
</dbReference>
<keyword evidence="1 2" id="KW-0690">Ribosome biogenesis</keyword>
<dbReference type="AlphaFoldDB" id="A0A2P5SYA0"/>
<dbReference type="GO" id="GO:0030490">
    <property type="term" value="P:maturation of SSU-rRNA"/>
    <property type="evidence" value="ECO:0007669"/>
    <property type="project" value="UniProtKB-UniRule"/>
</dbReference>
<dbReference type="InterPro" id="IPR020053">
    <property type="entry name" value="Ribosome-bd_factorA_CS"/>
</dbReference>
<comment type="subcellular location">
    <subcellularLocation>
        <location evidence="2">Cytoplasm</location>
    </subcellularLocation>
</comment>
<dbReference type="Proteomes" id="UP000296034">
    <property type="component" value="Unassembled WGS sequence"/>
</dbReference>
<comment type="subunit">
    <text evidence="2">Monomer. Binds 30S ribosomal subunits, but not 50S ribosomal subunits or 70S ribosomes.</text>
</comment>
<dbReference type="EMBL" id="PDKS01000002">
    <property type="protein sequence ID" value="PPI87282.1"/>
    <property type="molecule type" value="Genomic_DNA"/>
</dbReference>
<dbReference type="GO" id="GO:0043024">
    <property type="term" value="F:ribosomal small subunit binding"/>
    <property type="evidence" value="ECO:0007669"/>
    <property type="project" value="TreeGrafter"/>
</dbReference>
<dbReference type="InterPro" id="IPR000238">
    <property type="entry name" value="RbfA"/>
</dbReference>
<dbReference type="NCBIfam" id="TIGR00082">
    <property type="entry name" value="rbfA"/>
    <property type="match status" value="1"/>
</dbReference>
<protein>
    <recommendedName>
        <fullName evidence="2">Ribosome-binding factor A</fullName>
    </recommendedName>
</protein>
<dbReference type="HAMAP" id="MF_00003">
    <property type="entry name" value="RbfA"/>
    <property type="match status" value="1"/>
</dbReference>
<evidence type="ECO:0000313" key="4">
    <source>
        <dbReference type="Proteomes" id="UP000296034"/>
    </source>
</evidence>
<dbReference type="GO" id="GO:0005829">
    <property type="term" value="C:cytosol"/>
    <property type="evidence" value="ECO:0007669"/>
    <property type="project" value="TreeGrafter"/>
</dbReference>
<comment type="caution">
    <text evidence="3">The sequence shown here is derived from an EMBL/GenBank/DDBJ whole genome shotgun (WGS) entry which is preliminary data.</text>
</comment>
<dbReference type="InterPro" id="IPR023799">
    <property type="entry name" value="RbfA_dom_sf"/>
</dbReference>
<accession>A0A2P5SYA0</accession>
<dbReference type="PANTHER" id="PTHR33515:SF1">
    <property type="entry name" value="RIBOSOME-BINDING FACTOR A, CHLOROPLASTIC-RELATED"/>
    <property type="match status" value="1"/>
</dbReference>
<dbReference type="RefSeq" id="WP_136131688.1">
    <property type="nucleotide sequence ID" value="NZ_PDKS01000002.1"/>
</dbReference>
<dbReference type="SUPFAM" id="SSF89919">
    <property type="entry name" value="Ribosome-binding factor A, RbfA"/>
    <property type="match status" value="1"/>
</dbReference>
<comment type="function">
    <text evidence="2">One of several proteins that assist in the late maturation steps of the functional core of the 30S ribosomal subunit. Associates with free 30S ribosomal subunits (but not with 30S subunits that are part of 70S ribosomes or polysomes). Required for efficient processing of 16S rRNA. May interact with the 5'-terminal helix region of 16S rRNA.</text>
</comment>
<reference evidence="3 4" key="1">
    <citation type="journal article" date="2018" name="Genome Biol. Evol.">
        <title>Cladogenesis and Genomic Streamlining in Extracellular Endosymbionts of Tropical Stink Bugs.</title>
        <authorList>
            <person name="Otero-Bravo A."/>
            <person name="Goffredi S."/>
            <person name="Sabree Z.L."/>
        </authorList>
    </citation>
    <scope>NUCLEOTIDE SEQUENCE [LARGE SCALE GENOMIC DNA]</scope>
    <source>
        <strain evidence="3 4">SoET</strain>
    </source>
</reference>
<dbReference type="OrthoDB" id="307788at2"/>
<gene>
    <name evidence="2 3" type="primary">rbfA</name>
    <name evidence="3" type="ORF">CRV11_02005</name>
</gene>
<sequence>MIREFKRLLRISHEIKKEITIILQRKINDPRLRMMITVSDVQVSRDLSYAKVFVTFFKETQDSHTINNGMQALKESCKYIRILLKQNMKLRVIPSINFFYDDSFKKGKHICSIINNIQEDSQNSNITIYDDNEETNVS</sequence>
<proteinExistence type="inferred from homology"/>
<dbReference type="PROSITE" id="PS01319">
    <property type="entry name" value="RBFA"/>
    <property type="match status" value="1"/>
</dbReference>
<evidence type="ECO:0000313" key="3">
    <source>
        <dbReference type="EMBL" id="PPI87282.1"/>
    </source>
</evidence>
<dbReference type="Gene3D" id="3.30.300.20">
    <property type="match status" value="1"/>
</dbReference>
<keyword evidence="2" id="KW-0963">Cytoplasm</keyword>
<evidence type="ECO:0000256" key="1">
    <source>
        <dbReference type="ARBA" id="ARBA00022517"/>
    </source>
</evidence>
<name>A0A2P5SYA0_9GAMM</name>